<dbReference type="OrthoDB" id="5529571at2759"/>
<protein>
    <submittedName>
        <fullName evidence="3">Uncharacterized protein</fullName>
    </submittedName>
</protein>
<dbReference type="Pfam" id="PF08219">
    <property type="entry name" value="TOM13"/>
    <property type="match status" value="1"/>
</dbReference>
<reference evidence="3 4" key="1">
    <citation type="journal article" date="2018" name="Mol. Biol. Evol.">
        <title>Broad Genomic Sampling Reveals a Smut Pathogenic Ancestry of the Fungal Clade Ustilaginomycotina.</title>
        <authorList>
            <person name="Kijpornyongpan T."/>
            <person name="Mondo S.J."/>
            <person name="Barry K."/>
            <person name="Sandor L."/>
            <person name="Lee J."/>
            <person name="Lipzen A."/>
            <person name="Pangilinan J."/>
            <person name="LaButti K."/>
            <person name="Hainaut M."/>
            <person name="Henrissat B."/>
            <person name="Grigoriev I.V."/>
            <person name="Spatafora J.W."/>
            <person name="Aime M.C."/>
        </authorList>
    </citation>
    <scope>NUCLEOTIDE SEQUENCE [LARGE SCALE GENOMIC DNA]</scope>
    <source>
        <strain evidence="3 4">MCA 5214</strain>
    </source>
</reference>
<dbReference type="STRING" id="1569628.A0A316URY6"/>
<evidence type="ECO:0000313" key="4">
    <source>
        <dbReference type="Proteomes" id="UP000245884"/>
    </source>
</evidence>
<accession>A0A316URY6</accession>
<dbReference type="PANTHER" id="PTHR28241">
    <property type="entry name" value="MITOCHONDRIAL IMPORT PROTEIN 1"/>
    <property type="match status" value="1"/>
</dbReference>
<feature type="region of interest" description="Disordered" evidence="1">
    <location>
        <begin position="1"/>
        <end position="47"/>
    </location>
</feature>
<dbReference type="InterPro" id="IPR013262">
    <property type="entry name" value="OMP_MIM1/TOM13_mt"/>
</dbReference>
<feature type="compositionally biased region" description="Low complexity" evidence="1">
    <location>
        <begin position="8"/>
        <end position="44"/>
    </location>
</feature>
<feature type="transmembrane region" description="Helical" evidence="2">
    <location>
        <begin position="62"/>
        <end position="82"/>
    </location>
</feature>
<name>A0A316URY6_9BASI</name>
<proteinExistence type="predicted"/>
<evidence type="ECO:0000313" key="3">
    <source>
        <dbReference type="EMBL" id="PWN28052.1"/>
    </source>
</evidence>
<evidence type="ECO:0000256" key="1">
    <source>
        <dbReference type="SAM" id="MobiDB-lite"/>
    </source>
</evidence>
<dbReference type="GeneID" id="37030022"/>
<keyword evidence="4" id="KW-1185">Reference proteome</keyword>
<dbReference type="AlphaFoldDB" id="A0A316URY6"/>
<dbReference type="PANTHER" id="PTHR28241:SF1">
    <property type="entry name" value="MITOCHONDRIAL IMPORT PROTEIN 1"/>
    <property type="match status" value="1"/>
</dbReference>
<dbReference type="Proteomes" id="UP000245884">
    <property type="component" value="Unassembled WGS sequence"/>
</dbReference>
<keyword evidence="2" id="KW-0472">Membrane</keyword>
<gene>
    <name evidence="3" type="ORF">BDZ90DRAFT_259879</name>
</gene>
<feature type="transmembrane region" description="Helical" evidence="2">
    <location>
        <begin position="88"/>
        <end position="105"/>
    </location>
</feature>
<evidence type="ECO:0000256" key="2">
    <source>
        <dbReference type="SAM" id="Phobius"/>
    </source>
</evidence>
<keyword evidence="2" id="KW-0812">Transmembrane</keyword>
<sequence length="112" mass="11870">METDDVDSLPPSSDSEVSTTSSSSSSSSHAAKKPSSSFKSRPPTGSLSLSIFSPNISFRRRMSLLASSLAVNACLPFVNGIMLGTGEIVARAVLVPTLLIGWSWIRQRGQKV</sequence>
<organism evidence="3 4">
    <name type="scientific">Jaminaea rosea</name>
    <dbReference type="NCBI Taxonomy" id="1569628"/>
    <lineage>
        <taxon>Eukaryota</taxon>
        <taxon>Fungi</taxon>
        <taxon>Dikarya</taxon>
        <taxon>Basidiomycota</taxon>
        <taxon>Ustilaginomycotina</taxon>
        <taxon>Exobasidiomycetes</taxon>
        <taxon>Microstromatales</taxon>
        <taxon>Microstromatales incertae sedis</taxon>
        <taxon>Jaminaea</taxon>
    </lineage>
</organism>
<dbReference type="GO" id="GO:0070096">
    <property type="term" value="P:mitochondrial outer membrane translocase complex assembly"/>
    <property type="evidence" value="ECO:0007669"/>
    <property type="project" value="TreeGrafter"/>
</dbReference>
<dbReference type="EMBL" id="KZ819666">
    <property type="protein sequence ID" value="PWN28052.1"/>
    <property type="molecule type" value="Genomic_DNA"/>
</dbReference>
<dbReference type="GO" id="GO:0005741">
    <property type="term" value="C:mitochondrial outer membrane"/>
    <property type="evidence" value="ECO:0007669"/>
    <property type="project" value="InterPro"/>
</dbReference>
<keyword evidence="2" id="KW-1133">Transmembrane helix</keyword>
<dbReference type="RefSeq" id="XP_025362664.1">
    <property type="nucleotide sequence ID" value="XM_025508199.1"/>
</dbReference>
<dbReference type="GO" id="GO:0045040">
    <property type="term" value="P:protein insertion into mitochondrial outer membrane"/>
    <property type="evidence" value="ECO:0007669"/>
    <property type="project" value="TreeGrafter"/>
</dbReference>